<dbReference type="Gene3D" id="3.40.50.150">
    <property type="entry name" value="Vaccinia Virus protein VP39"/>
    <property type="match status" value="1"/>
</dbReference>
<evidence type="ECO:0000256" key="2">
    <source>
        <dbReference type="ARBA" id="ARBA00022679"/>
    </source>
</evidence>
<reference evidence="5 6" key="1">
    <citation type="submission" date="2016-01" db="EMBL/GenBank/DDBJ databases">
        <title>The new phylogeny of the genus Mycobacterium.</title>
        <authorList>
            <person name="Tarcisio F."/>
            <person name="Conor M."/>
            <person name="Antonella G."/>
            <person name="Elisabetta G."/>
            <person name="Giulia F.S."/>
            <person name="Sara T."/>
            <person name="Anna F."/>
            <person name="Clotilde B."/>
            <person name="Roberto B."/>
            <person name="Veronica D.S."/>
            <person name="Fabio R."/>
            <person name="Monica P."/>
            <person name="Olivier J."/>
            <person name="Enrico T."/>
            <person name="Nicola S."/>
        </authorList>
    </citation>
    <scope>NUCLEOTIDE SEQUENCE [LARGE SCALE GENOMIC DNA]</scope>
    <source>
        <strain evidence="5 6">DSM 44153</strain>
    </source>
</reference>
<evidence type="ECO:0000256" key="3">
    <source>
        <dbReference type="ARBA" id="ARBA00022691"/>
    </source>
</evidence>
<keyword evidence="6" id="KW-1185">Reference proteome</keyword>
<evidence type="ECO:0000259" key="4">
    <source>
        <dbReference type="Pfam" id="PF13649"/>
    </source>
</evidence>
<keyword evidence="1 5" id="KW-0489">Methyltransferase</keyword>
<evidence type="ECO:0000256" key="1">
    <source>
        <dbReference type="ARBA" id="ARBA00022603"/>
    </source>
</evidence>
<dbReference type="GO" id="GO:0032259">
    <property type="term" value="P:methylation"/>
    <property type="evidence" value="ECO:0007669"/>
    <property type="project" value="UniProtKB-KW"/>
</dbReference>
<evidence type="ECO:0000313" key="5">
    <source>
        <dbReference type="EMBL" id="ORX07945.1"/>
    </source>
</evidence>
<dbReference type="PANTHER" id="PTHR43464">
    <property type="entry name" value="METHYLTRANSFERASE"/>
    <property type="match status" value="1"/>
</dbReference>
<sequence>MESTDWDRAYRGDRPPAWSIGEPQPELAALLDRPGAVRSEVLDAGCGYGELTLAIAARGHTVVGMDVSETALSAAVAAAETRGLTAQFVTADVTELTGYDGRFTTIVDSGLLHALPAERRDDYLAAMSRAAARGAQLHVLAFAADAFPAAGGEGPARFSAAGLRAVLGRHWQVGEIRTAYLQSAATRLPDGSAPPAAATDERGRLTIPGLLATAHKPG</sequence>
<comment type="caution">
    <text evidence="5">The sequence shown here is derived from an EMBL/GenBank/DDBJ whole genome shotgun (WGS) entry which is preliminary data.</text>
</comment>
<name>A0A1X2EPF3_9MYCO</name>
<dbReference type="InterPro" id="IPR029063">
    <property type="entry name" value="SAM-dependent_MTases_sf"/>
</dbReference>
<dbReference type="EMBL" id="LQPZ01000008">
    <property type="protein sequence ID" value="ORX07945.1"/>
    <property type="molecule type" value="Genomic_DNA"/>
</dbReference>
<proteinExistence type="predicted"/>
<feature type="domain" description="Methyltransferase" evidence="4">
    <location>
        <begin position="41"/>
        <end position="132"/>
    </location>
</feature>
<dbReference type="AlphaFoldDB" id="A0A1X2EPF3"/>
<accession>A0A1X2EPF3</accession>
<gene>
    <name evidence="5" type="ORF">AWC30_03240</name>
</gene>
<dbReference type="OrthoDB" id="3825914at2"/>
<dbReference type="Pfam" id="PF13649">
    <property type="entry name" value="Methyltransf_25"/>
    <property type="match status" value="1"/>
</dbReference>
<keyword evidence="2 5" id="KW-0808">Transferase</keyword>
<protein>
    <submittedName>
        <fullName evidence="5">SAM-dependent methyltransferase</fullName>
    </submittedName>
</protein>
<evidence type="ECO:0000313" key="6">
    <source>
        <dbReference type="Proteomes" id="UP000193090"/>
    </source>
</evidence>
<dbReference type="GO" id="GO:0008168">
    <property type="term" value="F:methyltransferase activity"/>
    <property type="evidence" value="ECO:0007669"/>
    <property type="project" value="UniProtKB-KW"/>
</dbReference>
<keyword evidence="3" id="KW-0949">S-adenosyl-L-methionine</keyword>
<dbReference type="STRING" id="1798.AWC30_03240"/>
<dbReference type="Proteomes" id="UP000193090">
    <property type="component" value="Unassembled WGS sequence"/>
</dbReference>
<dbReference type="PANTHER" id="PTHR43464:SF19">
    <property type="entry name" value="UBIQUINONE BIOSYNTHESIS O-METHYLTRANSFERASE, MITOCHONDRIAL"/>
    <property type="match status" value="1"/>
</dbReference>
<dbReference type="SUPFAM" id="SSF53335">
    <property type="entry name" value="S-adenosyl-L-methionine-dependent methyltransferases"/>
    <property type="match status" value="1"/>
</dbReference>
<dbReference type="RefSeq" id="WP_085108091.1">
    <property type="nucleotide sequence ID" value="NZ_JACKSN010000161.1"/>
</dbReference>
<dbReference type="CDD" id="cd02440">
    <property type="entry name" value="AdoMet_MTases"/>
    <property type="match status" value="1"/>
</dbReference>
<dbReference type="InterPro" id="IPR041698">
    <property type="entry name" value="Methyltransf_25"/>
</dbReference>
<organism evidence="5 6">
    <name type="scientific">Mycolicibacillus trivialis</name>
    <dbReference type="NCBI Taxonomy" id="1798"/>
    <lineage>
        <taxon>Bacteria</taxon>
        <taxon>Bacillati</taxon>
        <taxon>Actinomycetota</taxon>
        <taxon>Actinomycetes</taxon>
        <taxon>Mycobacteriales</taxon>
        <taxon>Mycobacteriaceae</taxon>
        <taxon>Mycolicibacillus</taxon>
    </lineage>
</organism>